<feature type="domain" description="NADH:quinone oxidoreductase/Mrp antiporter transmembrane" evidence="9">
    <location>
        <begin position="125"/>
        <end position="400"/>
    </location>
</feature>
<keyword evidence="6 8" id="KW-0472">Membrane</keyword>
<evidence type="ECO:0000259" key="12">
    <source>
        <dbReference type="Pfam" id="PF20501"/>
    </source>
</evidence>
<feature type="domain" description="MrpA C-terminal/MbhD" evidence="11">
    <location>
        <begin position="609"/>
        <end position="673"/>
    </location>
</feature>
<dbReference type="PANTHER" id="PTHR43373">
    <property type="entry name" value="NA(+)/H(+) ANTIPORTER SUBUNIT"/>
    <property type="match status" value="1"/>
</dbReference>
<feature type="transmembrane region" description="Helical" evidence="8">
    <location>
        <begin position="687"/>
        <end position="705"/>
    </location>
</feature>
<evidence type="ECO:0000256" key="1">
    <source>
        <dbReference type="ARBA" id="ARBA00004651"/>
    </source>
</evidence>
<feature type="transmembrane region" description="Helical" evidence="8">
    <location>
        <begin position="76"/>
        <end position="96"/>
    </location>
</feature>
<feature type="transmembrane region" description="Helical" evidence="8">
    <location>
        <begin position="881"/>
        <end position="906"/>
    </location>
</feature>
<comment type="subcellular location">
    <subcellularLocation>
        <location evidence="1">Cell membrane</location>
        <topology evidence="1">Multi-pass membrane protein</topology>
    </subcellularLocation>
    <subcellularLocation>
        <location evidence="7">Membrane</location>
        <topology evidence="7">Multi-pass membrane protein</topology>
    </subcellularLocation>
</comment>
<gene>
    <name evidence="14" type="ORF">KB893_012140</name>
    <name evidence="13" type="ORF">KB893_15330</name>
</gene>
<dbReference type="Pfam" id="PF13244">
    <property type="entry name" value="MbhD"/>
    <property type="match status" value="1"/>
</dbReference>
<feature type="domain" description="MrpA C-terminal/MbhE" evidence="12">
    <location>
        <begin position="682"/>
        <end position="767"/>
    </location>
</feature>
<dbReference type="Pfam" id="PF04039">
    <property type="entry name" value="MnhB"/>
    <property type="match status" value="1"/>
</dbReference>
<feature type="transmembrane region" description="Helical" evidence="8">
    <location>
        <begin position="626"/>
        <end position="644"/>
    </location>
</feature>
<proteinExistence type="predicted"/>
<dbReference type="AlphaFoldDB" id="A0A8J8AYX1"/>
<feature type="transmembrane region" description="Helical" evidence="8">
    <location>
        <begin position="458"/>
        <end position="478"/>
    </location>
</feature>
<dbReference type="InterPro" id="IPR007182">
    <property type="entry name" value="MnhB"/>
</dbReference>
<dbReference type="Proteomes" id="UP000675747">
    <property type="component" value="Unassembled WGS sequence"/>
</dbReference>
<keyword evidence="15" id="KW-1185">Reference proteome</keyword>
<protein>
    <submittedName>
        <fullName evidence="13">Monovalent cation/H+ antiporter subunit A</fullName>
    </submittedName>
</protein>
<dbReference type="EMBL" id="JAGQFT020000007">
    <property type="protein sequence ID" value="MBS7457881.1"/>
    <property type="molecule type" value="Genomic_DNA"/>
</dbReference>
<evidence type="ECO:0000313" key="13">
    <source>
        <dbReference type="EMBL" id="MBR0563872.1"/>
    </source>
</evidence>
<evidence type="ECO:0000256" key="4">
    <source>
        <dbReference type="ARBA" id="ARBA00022692"/>
    </source>
</evidence>
<dbReference type="EMBL" id="JAGQFT010000192">
    <property type="protein sequence ID" value="MBR0563872.1"/>
    <property type="molecule type" value="Genomic_DNA"/>
</dbReference>
<name>A0A8J8AYX1_9GAMM</name>
<feature type="transmembrane region" description="Helical" evidence="8">
    <location>
        <begin position="241"/>
        <end position="257"/>
    </location>
</feature>
<dbReference type="InterPro" id="IPR025383">
    <property type="entry name" value="MrpA_C/MbhD"/>
</dbReference>
<dbReference type="Pfam" id="PF20501">
    <property type="entry name" value="MbhE"/>
    <property type="match status" value="1"/>
</dbReference>
<feature type="domain" description="Na+/H+ antiporter MnhB subunit-related protein" evidence="10">
    <location>
        <begin position="779"/>
        <end position="902"/>
    </location>
</feature>
<evidence type="ECO:0000259" key="11">
    <source>
        <dbReference type="Pfam" id="PF13244"/>
    </source>
</evidence>
<feature type="transmembrane region" description="Helical" evidence="8">
    <location>
        <begin position="650"/>
        <end position="675"/>
    </location>
</feature>
<reference evidence="13" key="2">
    <citation type="submission" date="2021-04" db="EMBL/GenBank/DDBJ databases">
        <authorList>
            <person name="Karlyshev A.V."/>
        </authorList>
    </citation>
    <scope>NUCLEOTIDE SEQUENCE</scope>
    <source>
        <strain evidence="13">LMG 29479</strain>
    </source>
</reference>
<feature type="transmembrane region" description="Helical" evidence="8">
    <location>
        <begin position="408"/>
        <end position="429"/>
    </location>
</feature>
<feature type="transmembrane region" description="Helical" evidence="8">
    <location>
        <begin position="806"/>
        <end position="829"/>
    </location>
</feature>
<feature type="transmembrane region" description="Helical" evidence="8">
    <location>
        <begin position="204"/>
        <end position="229"/>
    </location>
</feature>
<feature type="transmembrane region" description="Helical" evidence="8">
    <location>
        <begin position="498"/>
        <end position="522"/>
    </location>
</feature>
<keyword evidence="4 7" id="KW-0812">Transmembrane</keyword>
<evidence type="ECO:0000256" key="5">
    <source>
        <dbReference type="ARBA" id="ARBA00022989"/>
    </source>
</evidence>
<dbReference type="Pfam" id="PF00361">
    <property type="entry name" value="Proton_antipo_M"/>
    <property type="match status" value="1"/>
</dbReference>
<evidence type="ECO:0000256" key="6">
    <source>
        <dbReference type="ARBA" id="ARBA00023136"/>
    </source>
</evidence>
<accession>A0A8J8AYX1</accession>
<dbReference type="InterPro" id="IPR001750">
    <property type="entry name" value="ND/Mrp_TM"/>
</dbReference>
<dbReference type="InterPro" id="IPR046806">
    <property type="entry name" value="MrpA_C/MbhE"/>
</dbReference>
<feature type="transmembrane region" description="Helical" evidence="8">
    <location>
        <begin position="743"/>
        <end position="761"/>
    </location>
</feature>
<evidence type="ECO:0000256" key="7">
    <source>
        <dbReference type="RuleBase" id="RU000320"/>
    </source>
</evidence>
<feature type="transmembrane region" description="Helical" evidence="8">
    <location>
        <begin position="600"/>
        <end position="619"/>
    </location>
</feature>
<evidence type="ECO:0000259" key="10">
    <source>
        <dbReference type="Pfam" id="PF04039"/>
    </source>
</evidence>
<comment type="caution">
    <text evidence="13">The sequence shown here is derived from an EMBL/GenBank/DDBJ whole genome shotgun (WGS) entry which is preliminary data.</text>
</comment>
<reference evidence="14 15" key="1">
    <citation type="journal article" date="2021" name="Microbiol. Resour. Announc.">
        <title>Draft Genome Sequence of Coralloluteibacterium stylophorae LMG 29479T.</title>
        <authorList>
            <person name="Karlyshev A.V."/>
            <person name="Kudryashova E.B."/>
            <person name="Ariskina E.V."/>
            <person name="Conroy A.P."/>
            <person name="Abidueva E.Y."/>
        </authorList>
    </citation>
    <scope>NUCLEOTIDE SEQUENCE [LARGE SCALE GENOMIC DNA]</scope>
    <source>
        <strain evidence="14 15">LMG 29479</strain>
    </source>
</reference>
<evidence type="ECO:0000256" key="8">
    <source>
        <dbReference type="SAM" id="Phobius"/>
    </source>
</evidence>
<feature type="transmembrane region" description="Helical" evidence="8">
    <location>
        <begin position="366"/>
        <end position="388"/>
    </location>
</feature>
<evidence type="ECO:0000256" key="3">
    <source>
        <dbReference type="ARBA" id="ARBA00022475"/>
    </source>
</evidence>
<evidence type="ECO:0000313" key="15">
    <source>
        <dbReference type="Proteomes" id="UP000675747"/>
    </source>
</evidence>
<evidence type="ECO:0000313" key="14">
    <source>
        <dbReference type="EMBL" id="MBS7457881.1"/>
    </source>
</evidence>
<feature type="transmembrane region" description="Helical" evidence="8">
    <location>
        <begin position="782"/>
        <end position="800"/>
    </location>
</feature>
<dbReference type="NCBIfam" id="NF009288">
    <property type="entry name" value="PRK12648.1"/>
    <property type="match status" value="1"/>
</dbReference>
<feature type="transmembrane region" description="Helical" evidence="8">
    <location>
        <begin position="108"/>
        <end position="126"/>
    </location>
</feature>
<evidence type="ECO:0000256" key="2">
    <source>
        <dbReference type="ARBA" id="ARBA00022448"/>
    </source>
</evidence>
<sequence>MLEALLALPFALALLIACMTKASRRTIAWTAAVAPLGGLAILGLITPRILDGETVRSTVEWVPAVGLDLILRVDGLGWMFGGLVLAIGALIVLYAAYYLDPRDSARRFFATLLMFMGAMLGLAISGNLLQLVVFWELTSISSFLLIGFWKHRHDARVGARMALAVTGGGGLALLGGVVLLGRIVGSYELDAILAAGELVRAHALYPAALVLILLGAFTKSAQFPFSFWLPHAMAAPTPVSAYLHSAAMVKAGVFLLARLHPTLAGSELFAILVVSTGAATFVISALFAIWQHDLKGLLAYSTLSHLGLITMLFGLSAPMAVVAGLFHMLNHATFKASLFMSAGIIDHETGTRDLRRLGGLRKLMPVTSALAMIATLSMAGVPLLNGFLSKEMFFTEAAAAGDGPISDHLLTLVATVGGVLSMAYSLRFLRDAFFGDAPRDVAINAHEPPRFMRVPVEILVAVCVLVGLLPAFTIGPILEAGARGVLGPDLPDYDLAIWHGFNLPLAMSIVSLVGGLLLYATLQRRTDIHAKQTPQVIKTAYEHVIHGLYRLSCWLTSRIENGSLQRMMVLLVVAVAVMALAPFVQGHALGAAQATQPLPLLGALLWVLIVAGALGTVLLHHQRMKAVIVIGAAGLGVSLAFVVLSAPDLALTQLLVEIATIALMLLAMNFLPQVAAREPRARRLRDALLALAGGSGVAVLTWAVLTRPLDTVAGEMLARALPQGGGTNVVNIILVDFRGFDTMGEITVFAIAGLLVHALLRTAKVSPERAWPDAMRLTIPQVVVQLLLPLAIAVAVYLFLRGHNEPGGGFIAGLVLAVPLLLQYVVIGLGRPNPRLAARVLAMIGIGLLLAVGTGAGAIAFGHPFLTSAHGHPALPLVGHVPLASVMIFDLGVFMVVAGTILLALLSLARAAHPETIAGVGDGDTR</sequence>
<dbReference type="PRINTS" id="PR01434">
    <property type="entry name" value="NADHDHGNASE5"/>
</dbReference>
<dbReference type="PANTHER" id="PTHR43373:SF1">
    <property type="entry name" value="NA(+)_H(+) ANTIPORTER SUBUNIT A"/>
    <property type="match status" value="1"/>
</dbReference>
<evidence type="ECO:0000259" key="9">
    <source>
        <dbReference type="Pfam" id="PF00361"/>
    </source>
</evidence>
<keyword evidence="5 8" id="KW-1133">Transmembrane helix</keyword>
<dbReference type="RefSeq" id="WP_211927761.1">
    <property type="nucleotide sequence ID" value="NZ_JAGQFT020000007.1"/>
</dbReference>
<organism evidence="13">
    <name type="scientific">Coralloluteibacterium stylophorae</name>
    <dbReference type="NCBI Taxonomy" id="1776034"/>
    <lineage>
        <taxon>Bacteria</taxon>
        <taxon>Pseudomonadati</taxon>
        <taxon>Pseudomonadota</taxon>
        <taxon>Gammaproteobacteria</taxon>
        <taxon>Lysobacterales</taxon>
        <taxon>Lysobacteraceae</taxon>
        <taxon>Coralloluteibacterium</taxon>
    </lineage>
</organism>
<feature type="transmembrane region" description="Helical" evidence="8">
    <location>
        <begin position="161"/>
        <end position="184"/>
    </location>
</feature>
<feature type="transmembrane region" description="Helical" evidence="8">
    <location>
        <begin position="269"/>
        <end position="290"/>
    </location>
</feature>
<feature type="transmembrane region" description="Helical" evidence="8">
    <location>
        <begin position="567"/>
        <end position="588"/>
    </location>
</feature>
<dbReference type="GO" id="GO:0005886">
    <property type="term" value="C:plasma membrane"/>
    <property type="evidence" value="ECO:0007669"/>
    <property type="project" value="UniProtKB-SubCell"/>
</dbReference>
<feature type="transmembrane region" description="Helical" evidence="8">
    <location>
        <begin position="841"/>
        <end position="861"/>
    </location>
</feature>
<dbReference type="InterPro" id="IPR050616">
    <property type="entry name" value="CPA3_Na-H_Antiporter_A"/>
</dbReference>
<keyword evidence="3" id="KW-1003">Cell membrane</keyword>
<keyword evidence="2" id="KW-0813">Transport</keyword>